<protein>
    <submittedName>
        <fullName evidence="6">Extracellular solute-binding protein</fullName>
    </submittedName>
</protein>
<keyword evidence="3" id="KW-0472">Membrane</keyword>
<keyword evidence="1" id="KW-1003">Cell membrane</keyword>
<reference evidence="6 7" key="1">
    <citation type="submission" date="2021-03" db="EMBL/GenBank/DDBJ databases">
        <title>Paenibacillus artemisicola MWE-103 whole genome sequence.</title>
        <authorList>
            <person name="Ham Y.J."/>
        </authorList>
    </citation>
    <scope>NUCLEOTIDE SEQUENCE [LARGE SCALE GENOMIC DNA]</scope>
    <source>
        <strain evidence="6 7">MWE-103</strain>
    </source>
</reference>
<evidence type="ECO:0000256" key="5">
    <source>
        <dbReference type="ARBA" id="ARBA00023288"/>
    </source>
</evidence>
<dbReference type="SUPFAM" id="SSF53850">
    <property type="entry name" value="Periplasmic binding protein-like II"/>
    <property type="match status" value="1"/>
</dbReference>
<dbReference type="PANTHER" id="PTHR43649">
    <property type="entry name" value="ARABINOSE-BINDING PROTEIN-RELATED"/>
    <property type="match status" value="1"/>
</dbReference>
<dbReference type="InterPro" id="IPR050490">
    <property type="entry name" value="Bact_solute-bd_prot1"/>
</dbReference>
<evidence type="ECO:0000256" key="1">
    <source>
        <dbReference type="ARBA" id="ARBA00022475"/>
    </source>
</evidence>
<comment type="caution">
    <text evidence="6">The sequence shown here is derived from an EMBL/GenBank/DDBJ whole genome shotgun (WGS) entry which is preliminary data.</text>
</comment>
<organism evidence="6 7">
    <name type="scientific">Paenibacillus artemisiicola</name>
    <dbReference type="NCBI Taxonomy" id="1172618"/>
    <lineage>
        <taxon>Bacteria</taxon>
        <taxon>Bacillati</taxon>
        <taxon>Bacillota</taxon>
        <taxon>Bacilli</taxon>
        <taxon>Bacillales</taxon>
        <taxon>Paenibacillaceae</taxon>
        <taxon>Paenibacillus</taxon>
    </lineage>
</organism>
<sequence length="392" mass="43697">MSVIVHKPPHGPSGAERHFLRREFEEIRRSKGISGTLIEQPWETWAHDLTGLLGDGSTHLIYIPGGWLPALSSQGMLRNLSSCMPLEIERWRALYPDSVFNIGAWSGAQFGIPAYGAVWCFMYNEQLFEEAGISSIPETWEDLKACADRLKRRFPDVIPYGINDDSDGHFIDHGYVYLFAGGRSEWTDDQGNLRFDHEWSVKGLAFLQEMVARGLANIPLDSPSHSIAEQLLDGRIGMTVGPSDWLLLQRQRYPRTRLRVAMMPCPQGGRPLSFASYGFYGLVSGGEPVTEAAEWLRELIRPERLARHIRTIGMLPVQKGMRLYDQDSAFSVFAEQVVHSGAFPTADLSFADALTPEMLACLRLKKSAAEALSGATQRIREVGGSNGSTRVD</sequence>
<keyword evidence="2" id="KW-0732">Signal</keyword>
<name>A0ABS3W688_9BACL</name>
<dbReference type="Gene3D" id="3.40.190.10">
    <property type="entry name" value="Periplasmic binding protein-like II"/>
    <property type="match status" value="1"/>
</dbReference>
<proteinExistence type="predicted"/>
<dbReference type="EMBL" id="JAGGDJ010000002">
    <property type="protein sequence ID" value="MBO7743696.1"/>
    <property type="molecule type" value="Genomic_DNA"/>
</dbReference>
<dbReference type="Pfam" id="PF01547">
    <property type="entry name" value="SBP_bac_1"/>
    <property type="match status" value="1"/>
</dbReference>
<evidence type="ECO:0000256" key="2">
    <source>
        <dbReference type="ARBA" id="ARBA00022729"/>
    </source>
</evidence>
<keyword evidence="5" id="KW-0449">Lipoprotein</keyword>
<evidence type="ECO:0000313" key="7">
    <source>
        <dbReference type="Proteomes" id="UP000670947"/>
    </source>
</evidence>
<evidence type="ECO:0000313" key="6">
    <source>
        <dbReference type="EMBL" id="MBO7743696.1"/>
    </source>
</evidence>
<keyword evidence="4" id="KW-0564">Palmitate</keyword>
<evidence type="ECO:0000256" key="3">
    <source>
        <dbReference type="ARBA" id="ARBA00023136"/>
    </source>
</evidence>
<dbReference type="Proteomes" id="UP000670947">
    <property type="component" value="Unassembled WGS sequence"/>
</dbReference>
<dbReference type="PANTHER" id="PTHR43649:SF33">
    <property type="entry name" value="POLYGALACTURONAN_RHAMNOGALACTURONAN-BINDING PROTEIN YTCQ"/>
    <property type="match status" value="1"/>
</dbReference>
<accession>A0ABS3W688</accession>
<dbReference type="RefSeq" id="WP_208846699.1">
    <property type="nucleotide sequence ID" value="NZ_JAGGDJ010000002.1"/>
</dbReference>
<keyword evidence="7" id="KW-1185">Reference proteome</keyword>
<dbReference type="InterPro" id="IPR006059">
    <property type="entry name" value="SBP"/>
</dbReference>
<gene>
    <name evidence="6" type="ORF">I8J29_05775</name>
</gene>
<evidence type="ECO:0000256" key="4">
    <source>
        <dbReference type="ARBA" id="ARBA00023139"/>
    </source>
</evidence>